<evidence type="ECO:0000259" key="1">
    <source>
        <dbReference type="Pfam" id="PF01636"/>
    </source>
</evidence>
<name>A0A9W6V569_9ACTN</name>
<dbReference type="Proteomes" id="UP001165041">
    <property type="component" value="Unassembled WGS sequence"/>
</dbReference>
<reference evidence="2" key="1">
    <citation type="submission" date="2023-02" db="EMBL/GenBank/DDBJ databases">
        <title>Kitasatospora phosalacinea NBRC 14627.</title>
        <authorList>
            <person name="Ichikawa N."/>
            <person name="Sato H."/>
            <person name="Tonouchi N."/>
        </authorList>
    </citation>
    <scope>NUCLEOTIDE SEQUENCE</scope>
    <source>
        <strain evidence="2">NBRC 14627</strain>
    </source>
</reference>
<dbReference type="AlphaFoldDB" id="A0A9W6V569"/>
<dbReference type="InterPro" id="IPR011009">
    <property type="entry name" value="Kinase-like_dom_sf"/>
</dbReference>
<sequence>MTPQWATHGIDLLPDSVRKRFRPDANGEPDREWRALTLLDRYAPGLAPRPLDRADGVVTMSRLPGTQLRGSALTDAHLDALARAVLRLHRAVPAGTAARLPVRRWDVRESAAAIRTRAAACAAHPAPEVGRALAAGLRWLDGAGTALREDRTVPPVLGQADGNLANFLWDGTDVRLVDFEDSGRSDHPYELAEMVEHVSTWVDTDLDAESFLSRFSLSPAEAQRLLACRRLFALLWLVFLTADPATEARNPPGTGHRQALRLLALLG</sequence>
<feature type="domain" description="Aminoglycoside phosphotransferase" evidence="1">
    <location>
        <begin position="19"/>
        <end position="208"/>
    </location>
</feature>
<evidence type="ECO:0000313" key="2">
    <source>
        <dbReference type="EMBL" id="GLW73998.1"/>
    </source>
</evidence>
<dbReference type="Pfam" id="PF01636">
    <property type="entry name" value="APH"/>
    <property type="match status" value="1"/>
</dbReference>
<protein>
    <recommendedName>
        <fullName evidence="1">Aminoglycoside phosphotransferase domain-containing protein</fullName>
    </recommendedName>
</protein>
<dbReference type="Gene3D" id="3.90.1200.10">
    <property type="match status" value="1"/>
</dbReference>
<organism evidence="2 3">
    <name type="scientific">Kitasatospora phosalacinea</name>
    <dbReference type="NCBI Taxonomy" id="2065"/>
    <lineage>
        <taxon>Bacteria</taxon>
        <taxon>Bacillati</taxon>
        <taxon>Actinomycetota</taxon>
        <taxon>Actinomycetes</taxon>
        <taxon>Kitasatosporales</taxon>
        <taxon>Streptomycetaceae</taxon>
        <taxon>Kitasatospora</taxon>
    </lineage>
</organism>
<dbReference type="InterPro" id="IPR002575">
    <property type="entry name" value="Aminoglycoside_PTrfase"/>
</dbReference>
<comment type="caution">
    <text evidence="2">The sequence shown here is derived from an EMBL/GenBank/DDBJ whole genome shotgun (WGS) entry which is preliminary data.</text>
</comment>
<dbReference type="EMBL" id="BSSA01000030">
    <property type="protein sequence ID" value="GLW73998.1"/>
    <property type="molecule type" value="Genomic_DNA"/>
</dbReference>
<dbReference type="RefSeq" id="WP_285739616.1">
    <property type="nucleotide sequence ID" value="NZ_BSSA01000030.1"/>
</dbReference>
<proteinExistence type="predicted"/>
<gene>
    <name evidence="2" type="ORF">Kpho02_62960</name>
</gene>
<dbReference type="SUPFAM" id="SSF56112">
    <property type="entry name" value="Protein kinase-like (PK-like)"/>
    <property type="match status" value="1"/>
</dbReference>
<evidence type="ECO:0000313" key="3">
    <source>
        <dbReference type="Proteomes" id="UP001165041"/>
    </source>
</evidence>
<accession>A0A9W6V569</accession>